<evidence type="ECO:0000256" key="3">
    <source>
        <dbReference type="ARBA" id="ARBA00022917"/>
    </source>
</evidence>
<organism evidence="7 8">
    <name type="scientific">Candidatus Spechtbacteria bacterium RIFCSPLOWO2_01_FULL_46_10</name>
    <dbReference type="NCBI Taxonomy" id="1802163"/>
    <lineage>
        <taxon>Bacteria</taxon>
        <taxon>Candidatus Spechtiibacteriota</taxon>
    </lineage>
</organism>
<evidence type="ECO:0000256" key="4">
    <source>
        <dbReference type="NCBIfam" id="TIGR00168"/>
    </source>
</evidence>
<dbReference type="GO" id="GO:0032790">
    <property type="term" value="P:ribosome disassembly"/>
    <property type="evidence" value="ECO:0007669"/>
    <property type="project" value="TreeGrafter"/>
</dbReference>
<evidence type="ECO:0000259" key="5">
    <source>
        <dbReference type="Pfam" id="PF00707"/>
    </source>
</evidence>
<feature type="domain" description="Translation initiation factor 3 C-terminal" evidence="5">
    <location>
        <begin position="79"/>
        <end position="161"/>
    </location>
</feature>
<evidence type="ECO:0000256" key="1">
    <source>
        <dbReference type="ARBA" id="ARBA00005439"/>
    </source>
</evidence>
<comment type="caution">
    <text evidence="7">The sequence shown here is derived from an EMBL/GenBank/DDBJ whole genome shotgun (WGS) entry which is preliminary data.</text>
</comment>
<evidence type="ECO:0000313" key="7">
    <source>
        <dbReference type="EMBL" id="OGZ61301.1"/>
    </source>
</evidence>
<dbReference type="STRING" id="1802163.A2932_02010"/>
<evidence type="ECO:0000256" key="2">
    <source>
        <dbReference type="ARBA" id="ARBA00022540"/>
    </source>
</evidence>
<evidence type="ECO:0000259" key="6">
    <source>
        <dbReference type="Pfam" id="PF05198"/>
    </source>
</evidence>
<evidence type="ECO:0000313" key="8">
    <source>
        <dbReference type="Proteomes" id="UP000179153"/>
    </source>
</evidence>
<proteinExistence type="inferred from homology"/>
<dbReference type="Gene3D" id="3.10.20.80">
    <property type="entry name" value="Translation initiation factor 3 (IF-3), N-terminal domain"/>
    <property type="match status" value="1"/>
</dbReference>
<dbReference type="InterPro" id="IPR019815">
    <property type="entry name" value="Translation_initiation_fac_3_C"/>
</dbReference>
<dbReference type="EMBL" id="MHOI01000020">
    <property type="protein sequence ID" value="OGZ61301.1"/>
    <property type="molecule type" value="Genomic_DNA"/>
</dbReference>
<accession>A0A1G2HGC3</accession>
<dbReference type="InterPro" id="IPR001288">
    <property type="entry name" value="Translation_initiation_fac_3"/>
</dbReference>
<dbReference type="NCBIfam" id="TIGR00168">
    <property type="entry name" value="infC"/>
    <property type="match status" value="1"/>
</dbReference>
<sequence length="163" mass="18580">MRNHMIRAQKVRLIDEAGENVGIVSTSEAIKRAVDAGKDLILITAKVDPPVARIMEYGKYKYEQEKKERSAKQKQKAAVTIKGVRFSMRTSGNDLTMKAKTVDKFLSKGYKVRVEMLLRGREKALRNMATKKIEEFLSAVETNYIMEQGPEKSPRGLQFTLRK</sequence>
<dbReference type="InterPro" id="IPR036787">
    <property type="entry name" value="T_IF-3_N_sf"/>
</dbReference>
<dbReference type="PANTHER" id="PTHR10938:SF0">
    <property type="entry name" value="TRANSLATION INITIATION FACTOR IF-3, MITOCHONDRIAL"/>
    <property type="match status" value="1"/>
</dbReference>
<keyword evidence="2 7" id="KW-0396">Initiation factor</keyword>
<reference evidence="7 8" key="1">
    <citation type="journal article" date="2016" name="Nat. Commun.">
        <title>Thousands of microbial genomes shed light on interconnected biogeochemical processes in an aquifer system.</title>
        <authorList>
            <person name="Anantharaman K."/>
            <person name="Brown C.T."/>
            <person name="Hug L.A."/>
            <person name="Sharon I."/>
            <person name="Castelle C.J."/>
            <person name="Probst A.J."/>
            <person name="Thomas B.C."/>
            <person name="Singh A."/>
            <person name="Wilkins M.J."/>
            <person name="Karaoz U."/>
            <person name="Brodie E.L."/>
            <person name="Williams K.H."/>
            <person name="Hubbard S.S."/>
            <person name="Banfield J.F."/>
        </authorList>
    </citation>
    <scope>NUCLEOTIDE SEQUENCE [LARGE SCALE GENOMIC DNA]</scope>
</reference>
<feature type="domain" description="Translation initiation factor 3 N-terminal" evidence="6">
    <location>
        <begin position="3"/>
        <end position="71"/>
    </location>
</feature>
<comment type="similarity">
    <text evidence="1">Belongs to the IF-3 family.</text>
</comment>
<name>A0A1G2HGC3_9BACT</name>
<dbReference type="PANTHER" id="PTHR10938">
    <property type="entry name" value="TRANSLATION INITIATION FACTOR IF-3"/>
    <property type="match status" value="1"/>
</dbReference>
<dbReference type="Pfam" id="PF05198">
    <property type="entry name" value="IF3_N"/>
    <property type="match status" value="1"/>
</dbReference>
<protein>
    <recommendedName>
        <fullName evidence="4">Translation initiation factor IF-3</fullName>
    </recommendedName>
</protein>
<gene>
    <name evidence="7" type="ORF">A2932_02010</name>
</gene>
<dbReference type="InterPro" id="IPR036788">
    <property type="entry name" value="T_IF-3_C_sf"/>
</dbReference>
<dbReference type="Proteomes" id="UP000179153">
    <property type="component" value="Unassembled WGS sequence"/>
</dbReference>
<dbReference type="Gene3D" id="3.30.110.10">
    <property type="entry name" value="Translation initiation factor 3 (IF-3), C-terminal domain"/>
    <property type="match status" value="1"/>
</dbReference>
<dbReference type="GO" id="GO:0005737">
    <property type="term" value="C:cytoplasm"/>
    <property type="evidence" value="ECO:0007669"/>
    <property type="project" value="UniProtKB-ARBA"/>
</dbReference>
<dbReference type="AlphaFoldDB" id="A0A1G2HGC3"/>
<dbReference type="SUPFAM" id="SSF55200">
    <property type="entry name" value="Translation initiation factor IF3, C-terminal domain"/>
    <property type="match status" value="1"/>
</dbReference>
<dbReference type="GO" id="GO:0003743">
    <property type="term" value="F:translation initiation factor activity"/>
    <property type="evidence" value="ECO:0007669"/>
    <property type="project" value="UniProtKB-UniRule"/>
</dbReference>
<dbReference type="GO" id="GO:0043022">
    <property type="term" value="F:ribosome binding"/>
    <property type="evidence" value="ECO:0007669"/>
    <property type="project" value="TreeGrafter"/>
</dbReference>
<dbReference type="Pfam" id="PF00707">
    <property type="entry name" value="IF3_C"/>
    <property type="match status" value="1"/>
</dbReference>
<keyword evidence="3" id="KW-0648">Protein biosynthesis</keyword>
<dbReference type="InterPro" id="IPR019814">
    <property type="entry name" value="Translation_initiation_fac_3_N"/>
</dbReference>
<dbReference type="SUPFAM" id="SSF54364">
    <property type="entry name" value="Translation initiation factor IF3, N-terminal domain"/>
    <property type="match status" value="1"/>
</dbReference>